<dbReference type="EMBL" id="JAGETZ010000001">
    <property type="protein sequence ID" value="MBO2007643.1"/>
    <property type="molecule type" value="Genomic_DNA"/>
</dbReference>
<protein>
    <recommendedName>
        <fullName evidence="3">FCP1 homology domain-containing protein</fullName>
    </recommendedName>
</protein>
<gene>
    <name evidence="1" type="ORF">J4E00_01175</name>
</gene>
<evidence type="ECO:0000313" key="2">
    <source>
        <dbReference type="Proteomes" id="UP000664369"/>
    </source>
</evidence>
<keyword evidence="2" id="KW-1185">Reference proteome</keyword>
<evidence type="ECO:0008006" key="3">
    <source>
        <dbReference type="Google" id="ProtNLM"/>
    </source>
</evidence>
<accession>A0ABS3Q9J0</accession>
<proteinExistence type="predicted"/>
<reference evidence="1 2" key="1">
    <citation type="submission" date="2021-03" db="EMBL/GenBank/DDBJ databases">
        <authorList>
            <person name="Kim M.K."/>
        </authorList>
    </citation>
    <scope>NUCLEOTIDE SEQUENCE [LARGE SCALE GENOMIC DNA]</scope>
    <source>
        <strain evidence="1 2">BT442</strain>
    </source>
</reference>
<dbReference type="RefSeq" id="WP_208173179.1">
    <property type="nucleotide sequence ID" value="NZ_JAGETZ010000001.1"/>
</dbReference>
<comment type="caution">
    <text evidence="1">The sequence shown here is derived from an EMBL/GenBank/DDBJ whole genome shotgun (WGS) entry which is preliminary data.</text>
</comment>
<dbReference type="Proteomes" id="UP000664369">
    <property type="component" value="Unassembled WGS sequence"/>
</dbReference>
<evidence type="ECO:0000313" key="1">
    <source>
        <dbReference type="EMBL" id="MBO2007643.1"/>
    </source>
</evidence>
<sequence>MAKLYLDIDGVLLTAKHTQAAPGVDAFVAFVTQHFDCYWLTTHCKGDSHTAIRYLTQFLLPSTLEQLKVAVHPTNWDALKTEAIDFESDFYWIDDSPFQAEKACLKSNQVTDRLIVVDLNCPNELSSVQTKLQAFLKNSVIRETAQQ</sequence>
<organism evidence="1 2">
    <name type="scientific">Hymenobacter negativus</name>
    <dbReference type="NCBI Taxonomy" id="2795026"/>
    <lineage>
        <taxon>Bacteria</taxon>
        <taxon>Pseudomonadati</taxon>
        <taxon>Bacteroidota</taxon>
        <taxon>Cytophagia</taxon>
        <taxon>Cytophagales</taxon>
        <taxon>Hymenobacteraceae</taxon>
        <taxon>Hymenobacter</taxon>
    </lineage>
</organism>
<name>A0ABS3Q9J0_9BACT</name>